<keyword evidence="3" id="KW-1185">Reference proteome</keyword>
<dbReference type="PANTHER" id="PTHR37265">
    <property type="entry name" value="OS01G0195300 PROTEIN"/>
    <property type="match status" value="1"/>
</dbReference>
<gene>
    <name evidence="2" type="ORF">SLEP1_g23134</name>
</gene>
<sequence length="199" mass="21515">MEEEETRERQTHEEKARSPGVKRPREDGSSGDLGEDIVKWLLGDESDGESVAELLKQLECTESPTTWATTRVKFIDNPYSSQLIFQSSSSYITINGNEETCGSSFSDSDSSVMASVDMGGVVGANVKVPRGIEGLRGWFSGEGQGLLGANEAEARGWVVGGDGYDGGEGTKMNDCDGFDRDWDDVGLARFLGEDPFLNP</sequence>
<reference evidence="2 3" key="1">
    <citation type="journal article" date="2021" name="Commun. Biol.">
        <title>The genome of Shorea leprosula (Dipterocarpaceae) highlights the ecological relevance of drought in aseasonal tropical rainforests.</title>
        <authorList>
            <person name="Ng K.K.S."/>
            <person name="Kobayashi M.J."/>
            <person name="Fawcett J.A."/>
            <person name="Hatakeyama M."/>
            <person name="Paape T."/>
            <person name="Ng C.H."/>
            <person name="Ang C.C."/>
            <person name="Tnah L.H."/>
            <person name="Lee C.T."/>
            <person name="Nishiyama T."/>
            <person name="Sese J."/>
            <person name="O'Brien M.J."/>
            <person name="Copetti D."/>
            <person name="Mohd Noor M.I."/>
            <person name="Ong R.C."/>
            <person name="Putra M."/>
            <person name="Sireger I.Z."/>
            <person name="Indrioko S."/>
            <person name="Kosugi Y."/>
            <person name="Izuno A."/>
            <person name="Isagi Y."/>
            <person name="Lee S.L."/>
            <person name="Shimizu K.K."/>
        </authorList>
    </citation>
    <scope>NUCLEOTIDE SEQUENCE [LARGE SCALE GENOMIC DNA]</scope>
    <source>
        <strain evidence="2">214</strain>
    </source>
</reference>
<dbReference type="EMBL" id="BPVZ01000035">
    <property type="protein sequence ID" value="GKV11918.1"/>
    <property type="molecule type" value="Genomic_DNA"/>
</dbReference>
<dbReference type="AlphaFoldDB" id="A0AAV5JBB6"/>
<comment type="caution">
    <text evidence="2">The sequence shown here is derived from an EMBL/GenBank/DDBJ whole genome shotgun (WGS) entry which is preliminary data.</text>
</comment>
<evidence type="ECO:0000256" key="1">
    <source>
        <dbReference type="SAM" id="MobiDB-lite"/>
    </source>
</evidence>
<dbReference type="PANTHER" id="PTHR37265:SF5">
    <property type="entry name" value="OS01G0195300 PROTEIN"/>
    <property type="match status" value="1"/>
</dbReference>
<accession>A0AAV5JBB6</accession>
<name>A0AAV5JBB6_9ROSI</name>
<evidence type="ECO:0000313" key="3">
    <source>
        <dbReference type="Proteomes" id="UP001054252"/>
    </source>
</evidence>
<proteinExistence type="predicted"/>
<protein>
    <submittedName>
        <fullName evidence="2">Uncharacterized protein</fullName>
    </submittedName>
</protein>
<dbReference type="Proteomes" id="UP001054252">
    <property type="component" value="Unassembled WGS sequence"/>
</dbReference>
<feature type="region of interest" description="Disordered" evidence="1">
    <location>
        <begin position="1"/>
        <end position="34"/>
    </location>
</feature>
<evidence type="ECO:0000313" key="2">
    <source>
        <dbReference type="EMBL" id="GKV11918.1"/>
    </source>
</evidence>
<feature type="compositionally biased region" description="Basic and acidic residues" evidence="1">
    <location>
        <begin position="1"/>
        <end position="28"/>
    </location>
</feature>
<organism evidence="2 3">
    <name type="scientific">Rubroshorea leprosula</name>
    <dbReference type="NCBI Taxonomy" id="152421"/>
    <lineage>
        <taxon>Eukaryota</taxon>
        <taxon>Viridiplantae</taxon>
        <taxon>Streptophyta</taxon>
        <taxon>Embryophyta</taxon>
        <taxon>Tracheophyta</taxon>
        <taxon>Spermatophyta</taxon>
        <taxon>Magnoliopsida</taxon>
        <taxon>eudicotyledons</taxon>
        <taxon>Gunneridae</taxon>
        <taxon>Pentapetalae</taxon>
        <taxon>rosids</taxon>
        <taxon>malvids</taxon>
        <taxon>Malvales</taxon>
        <taxon>Dipterocarpaceae</taxon>
        <taxon>Rubroshorea</taxon>
    </lineage>
</organism>